<gene>
    <name evidence="6" type="ORF">OVA965_LOCUS37352</name>
    <name evidence="7" type="ORF">TMI583_LOCUS38428</name>
</gene>
<dbReference type="PANTHER" id="PTHR15031">
    <property type="entry name" value="CARTILAGE INTERMEDIATE LAYER PROTEIN CLIP"/>
    <property type="match status" value="1"/>
</dbReference>
<evidence type="ECO:0000256" key="3">
    <source>
        <dbReference type="ARBA" id="ARBA00022729"/>
    </source>
</evidence>
<keyword evidence="4" id="KW-0325">Glycoprotein</keyword>
<dbReference type="PANTHER" id="PTHR15031:SF6">
    <property type="entry name" value="CARTILAGE INTERMEDIATE LAYER PROTEIN 1-LIKE ISOFORM X1"/>
    <property type="match status" value="1"/>
</dbReference>
<evidence type="ECO:0000313" key="6">
    <source>
        <dbReference type="EMBL" id="CAF1510548.1"/>
    </source>
</evidence>
<keyword evidence="3" id="KW-0732">Signal</keyword>
<name>A0A8S2FM66_9BILA</name>
<evidence type="ECO:0000256" key="4">
    <source>
        <dbReference type="ARBA" id="ARBA00023180"/>
    </source>
</evidence>
<evidence type="ECO:0000313" key="8">
    <source>
        <dbReference type="Proteomes" id="UP000677228"/>
    </source>
</evidence>
<comment type="subcellular location">
    <subcellularLocation>
        <location evidence="1">Secreted</location>
    </subcellularLocation>
</comment>
<dbReference type="InterPro" id="IPR025155">
    <property type="entry name" value="WxxW_domain"/>
</dbReference>
<dbReference type="InterPro" id="IPR039675">
    <property type="entry name" value="CILP1/CILP2"/>
</dbReference>
<organism evidence="6 8">
    <name type="scientific">Didymodactylos carnosus</name>
    <dbReference type="NCBI Taxonomy" id="1234261"/>
    <lineage>
        <taxon>Eukaryota</taxon>
        <taxon>Metazoa</taxon>
        <taxon>Spiralia</taxon>
        <taxon>Gnathifera</taxon>
        <taxon>Rotifera</taxon>
        <taxon>Eurotatoria</taxon>
        <taxon>Bdelloidea</taxon>
        <taxon>Philodinida</taxon>
        <taxon>Philodinidae</taxon>
        <taxon>Didymodactylos</taxon>
    </lineage>
</organism>
<dbReference type="Proteomes" id="UP000682733">
    <property type="component" value="Unassembled WGS sequence"/>
</dbReference>
<dbReference type="GO" id="GO:0005576">
    <property type="term" value="C:extracellular region"/>
    <property type="evidence" value="ECO:0007669"/>
    <property type="project" value="UniProtKB-SubCell"/>
</dbReference>
<dbReference type="Pfam" id="PF13330">
    <property type="entry name" value="Mucin2_WxxW"/>
    <property type="match status" value="1"/>
</dbReference>
<evidence type="ECO:0000313" key="7">
    <source>
        <dbReference type="EMBL" id="CAF4298432.1"/>
    </source>
</evidence>
<sequence>MSALIKMSVKKTNTLKVYICRFLTFKTDSKITGTCTQPAYEWKIWLNSNKPYSGGEFELVPHYYEIFRGQPFVCQNPTGLEVKTSDDREPEQTNDTFRFTLTEGFLCLNQIIPDKRNVLCQDYKIKFCCPT</sequence>
<dbReference type="AlphaFoldDB" id="A0A8S2FM66"/>
<feature type="domain" description="WxxW" evidence="5">
    <location>
        <begin position="42"/>
        <end position="129"/>
    </location>
</feature>
<evidence type="ECO:0000256" key="2">
    <source>
        <dbReference type="ARBA" id="ARBA00022525"/>
    </source>
</evidence>
<dbReference type="EMBL" id="CAJNOK010035148">
    <property type="protein sequence ID" value="CAF1510548.1"/>
    <property type="molecule type" value="Genomic_DNA"/>
</dbReference>
<evidence type="ECO:0000259" key="5">
    <source>
        <dbReference type="Pfam" id="PF13330"/>
    </source>
</evidence>
<dbReference type="Proteomes" id="UP000677228">
    <property type="component" value="Unassembled WGS sequence"/>
</dbReference>
<evidence type="ECO:0000256" key="1">
    <source>
        <dbReference type="ARBA" id="ARBA00004613"/>
    </source>
</evidence>
<proteinExistence type="predicted"/>
<keyword evidence="2" id="KW-0964">Secreted</keyword>
<protein>
    <recommendedName>
        <fullName evidence="5">WxxW domain-containing protein</fullName>
    </recommendedName>
</protein>
<comment type="caution">
    <text evidence="6">The sequence shown here is derived from an EMBL/GenBank/DDBJ whole genome shotgun (WGS) entry which is preliminary data.</text>
</comment>
<accession>A0A8S2FM66</accession>
<reference evidence="6" key="1">
    <citation type="submission" date="2021-02" db="EMBL/GenBank/DDBJ databases">
        <authorList>
            <person name="Nowell W R."/>
        </authorList>
    </citation>
    <scope>NUCLEOTIDE SEQUENCE</scope>
</reference>
<dbReference type="EMBL" id="CAJOBA010057209">
    <property type="protein sequence ID" value="CAF4298432.1"/>
    <property type="molecule type" value="Genomic_DNA"/>
</dbReference>